<evidence type="ECO:0000313" key="2">
    <source>
        <dbReference type="Proteomes" id="UP000789860"/>
    </source>
</evidence>
<accession>A0ACA9LGY0</accession>
<sequence>PPSDHDFNIGSEIMDDNMILQILKKTLHPIHSFKLRLQSLNYFTHGKKSSTVWLQPETNPEDALIELENRLIGRSILGNDENNEKNDTDENYGFPEFDDLIKIGNEGFRPHLSLGQFRGEKSLQGAIKKFSLIFSQDPLIEFDVTEICWIVRKGFHDPFEIKARIGFGSDSEVVIKQ</sequence>
<evidence type="ECO:0000313" key="1">
    <source>
        <dbReference type="EMBL" id="CAG8529055.1"/>
    </source>
</evidence>
<comment type="caution">
    <text evidence="1">The sequence shown here is derived from an EMBL/GenBank/DDBJ whole genome shotgun (WGS) entry which is preliminary data.</text>
</comment>
<feature type="non-terminal residue" evidence="1">
    <location>
        <position position="1"/>
    </location>
</feature>
<proteinExistence type="predicted"/>
<dbReference type="EMBL" id="CAJVPM010005881">
    <property type="protein sequence ID" value="CAG8529055.1"/>
    <property type="molecule type" value="Genomic_DNA"/>
</dbReference>
<name>A0ACA9LGY0_9GLOM</name>
<keyword evidence="2" id="KW-1185">Reference proteome</keyword>
<protein>
    <submittedName>
        <fullName evidence="1">5643_t:CDS:1</fullName>
    </submittedName>
</protein>
<reference evidence="1" key="1">
    <citation type="submission" date="2021-06" db="EMBL/GenBank/DDBJ databases">
        <authorList>
            <person name="Kallberg Y."/>
            <person name="Tangrot J."/>
            <person name="Rosling A."/>
        </authorList>
    </citation>
    <scope>NUCLEOTIDE SEQUENCE</scope>
    <source>
        <strain evidence="1">AU212A</strain>
    </source>
</reference>
<dbReference type="Proteomes" id="UP000789860">
    <property type="component" value="Unassembled WGS sequence"/>
</dbReference>
<organism evidence="1 2">
    <name type="scientific">Scutellospora calospora</name>
    <dbReference type="NCBI Taxonomy" id="85575"/>
    <lineage>
        <taxon>Eukaryota</taxon>
        <taxon>Fungi</taxon>
        <taxon>Fungi incertae sedis</taxon>
        <taxon>Mucoromycota</taxon>
        <taxon>Glomeromycotina</taxon>
        <taxon>Glomeromycetes</taxon>
        <taxon>Diversisporales</taxon>
        <taxon>Gigasporaceae</taxon>
        <taxon>Scutellospora</taxon>
    </lineage>
</organism>
<gene>
    <name evidence="1" type="ORF">SCALOS_LOCUS4378</name>
</gene>